<dbReference type="AlphaFoldDB" id="A0A7W7ZMJ3"/>
<evidence type="ECO:0000313" key="1">
    <source>
        <dbReference type="EMBL" id="MBB5062709.1"/>
    </source>
</evidence>
<reference evidence="1 2" key="1">
    <citation type="submission" date="2020-08" db="EMBL/GenBank/DDBJ databases">
        <title>Genomic Encyclopedia of Type Strains, Phase IV (KMG-V): Genome sequencing to study the core and pangenomes of soil and plant-associated prokaryotes.</title>
        <authorList>
            <person name="Whitman W."/>
        </authorList>
    </citation>
    <scope>NUCLEOTIDE SEQUENCE [LARGE SCALE GENOMIC DNA]</scope>
    <source>
        <strain evidence="1 2">X5P3</strain>
    </source>
</reference>
<protein>
    <submittedName>
        <fullName evidence="1">Uncharacterized protein</fullName>
    </submittedName>
</protein>
<comment type="caution">
    <text evidence="1">The sequence shown here is derived from an EMBL/GenBank/DDBJ whole genome shotgun (WGS) entry which is preliminary data.</text>
</comment>
<gene>
    <name evidence="1" type="ORF">HDF15_001046</name>
</gene>
<evidence type="ECO:0000313" key="2">
    <source>
        <dbReference type="Proteomes" id="UP000584867"/>
    </source>
</evidence>
<accession>A0A7W7ZMJ3</accession>
<dbReference type="EMBL" id="JACHIO010000004">
    <property type="protein sequence ID" value="MBB5062709.1"/>
    <property type="molecule type" value="Genomic_DNA"/>
</dbReference>
<dbReference type="Proteomes" id="UP000584867">
    <property type="component" value="Unassembled WGS sequence"/>
</dbReference>
<sequence length="56" mass="5886">MLDQAGSPFFFPNTAVKTVSQLPVTSTVEPLKGAVRGSDVRPSPMVERAISIVNAA</sequence>
<proteinExistence type="predicted"/>
<organism evidence="1 2">
    <name type="scientific">Granulicella mallensis</name>
    <dbReference type="NCBI Taxonomy" id="940614"/>
    <lineage>
        <taxon>Bacteria</taxon>
        <taxon>Pseudomonadati</taxon>
        <taxon>Acidobacteriota</taxon>
        <taxon>Terriglobia</taxon>
        <taxon>Terriglobales</taxon>
        <taxon>Acidobacteriaceae</taxon>
        <taxon>Granulicella</taxon>
    </lineage>
</organism>
<name>A0A7W7ZMJ3_9BACT</name>